<evidence type="ECO:0000256" key="1">
    <source>
        <dbReference type="SAM" id="SignalP"/>
    </source>
</evidence>
<evidence type="ECO:0000313" key="3">
    <source>
        <dbReference type="Proteomes" id="UP000052013"/>
    </source>
</evidence>
<organism evidence="2 3">
    <name type="scientific">Lentilactobacillus diolivorans DSM 14421</name>
    <dbReference type="NCBI Taxonomy" id="1423739"/>
    <lineage>
        <taxon>Bacteria</taxon>
        <taxon>Bacillati</taxon>
        <taxon>Bacillota</taxon>
        <taxon>Bacilli</taxon>
        <taxon>Lactobacillales</taxon>
        <taxon>Lactobacillaceae</taxon>
        <taxon>Lentilactobacillus</taxon>
    </lineage>
</organism>
<name>A0A0R1SJ08_9LACO</name>
<keyword evidence="1" id="KW-0732">Signal</keyword>
<dbReference type="PATRIC" id="fig|1423739.3.peg.3165"/>
<gene>
    <name evidence="2" type="ORF">FC85_GL003038</name>
</gene>
<reference evidence="2 3" key="1">
    <citation type="journal article" date="2015" name="Genome Announc.">
        <title>Expanding the biotechnology potential of lactobacilli through comparative genomics of 213 strains and associated genera.</title>
        <authorList>
            <person name="Sun Z."/>
            <person name="Harris H.M."/>
            <person name="McCann A."/>
            <person name="Guo C."/>
            <person name="Argimon S."/>
            <person name="Zhang W."/>
            <person name="Yang X."/>
            <person name="Jeffery I.B."/>
            <person name="Cooney J.C."/>
            <person name="Kagawa T.F."/>
            <person name="Liu W."/>
            <person name="Song Y."/>
            <person name="Salvetti E."/>
            <person name="Wrobel A."/>
            <person name="Rasinkangas P."/>
            <person name="Parkhill J."/>
            <person name="Rea M.C."/>
            <person name="O'Sullivan O."/>
            <person name="Ritari J."/>
            <person name="Douillard F.P."/>
            <person name="Paul Ross R."/>
            <person name="Yang R."/>
            <person name="Briner A.E."/>
            <person name="Felis G.E."/>
            <person name="de Vos W.M."/>
            <person name="Barrangou R."/>
            <person name="Klaenhammer T.R."/>
            <person name="Caufield P.W."/>
            <person name="Cui Y."/>
            <person name="Zhang H."/>
            <person name="O'Toole P.W."/>
        </authorList>
    </citation>
    <scope>NUCLEOTIDE SEQUENCE [LARGE SCALE GENOMIC DNA]</scope>
    <source>
        <strain evidence="2 3">DSM 14421</strain>
    </source>
</reference>
<evidence type="ECO:0008006" key="4">
    <source>
        <dbReference type="Google" id="ProtNLM"/>
    </source>
</evidence>
<comment type="caution">
    <text evidence="2">The sequence shown here is derived from an EMBL/GenBank/DDBJ whole genome shotgun (WGS) entry which is preliminary data.</text>
</comment>
<proteinExistence type="predicted"/>
<dbReference type="EMBL" id="AZEY01000055">
    <property type="protein sequence ID" value="KRL65875.1"/>
    <property type="molecule type" value="Genomic_DNA"/>
</dbReference>
<feature type="chain" id="PRO_5006410613" description="S-layer protein" evidence="1">
    <location>
        <begin position="28"/>
        <end position="540"/>
    </location>
</feature>
<dbReference type="Proteomes" id="UP000052013">
    <property type="component" value="Unassembled WGS sequence"/>
</dbReference>
<sequence>MKSSLKKSLFVGLAALGFVAVAGSANAQTASAKSYAKVTSNKALTTDATTRNVNVNGTNAIYTKAGTLKGAKVVATTTTTKALANAQTGKANFRAYRVATTNRGSVYYKVVSFDKQYRGWVYGGKSTSAFAGGVASYATTKDATAPASTNTYKLSSTSTTANTTLFKAPVWTQYKVGRAVVDGKTLTSTDAYKDAVLTFNKAVTTSREGDTWYQVASVNGSTTNGLVGAWVKASDVTQTNPQSDTSVRFTFTDPSGNVVKTLDYSKANAKSGETLGSLTGTNGNYSWSLPTGVATDLQSKINATLNGTGYSYNVSANESTLAQAKAGSTVTLPVTKGDVVYQTLKPYVATKDDVTSTHLLTANSKSAGAFFKGSFKEGDQTIDISQLVHTDDNGNVQSHSNSLPAVKTYIDGVTNNKDTALANLNNDVKEYAANFYLAPANISTSDLFSGTKGSAFSSQDVLNYLAKHSTLNTLKSAIYPVFNADGTVKEWDQLNLNATSANSGTFGSSPVQVVYTYGDGSAVSDPFSATNNGSSVNPFE</sequence>
<dbReference type="AlphaFoldDB" id="A0A0R1SJ08"/>
<feature type="signal peptide" evidence="1">
    <location>
        <begin position="1"/>
        <end position="27"/>
    </location>
</feature>
<dbReference type="RefSeq" id="WP_186825104.1">
    <property type="nucleotide sequence ID" value="NZ_AZEY01000055.1"/>
</dbReference>
<dbReference type="STRING" id="1423739.FC85_GL003038"/>
<protein>
    <recommendedName>
        <fullName evidence="4">S-layer protein</fullName>
    </recommendedName>
</protein>
<accession>A0A0R1SJ08</accession>
<evidence type="ECO:0000313" key="2">
    <source>
        <dbReference type="EMBL" id="KRL65875.1"/>
    </source>
</evidence>